<dbReference type="AlphaFoldDB" id="A0A3B6ATE3"/>
<dbReference type="Gramene" id="TraesROB_scaffold_017440_01G000800.1">
    <property type="protein sequence ID" value="TraesROB_scaffold_017440_01G000800.1"/>
    <property type="gene ID" value="TraesROB_scaffold_017440_01G000800"/>
</dbReference>
<evidence type="ECO:0000256" key="1">
    <source>
        <dbReference type="SAM" id="Coils"/>
    </source>
</evidence>
<dbReference type="PANTHER" id="PTHR38377:SF1">
    <property type="entry name" value="THREONINE-TRNA LIGASE 2"/>
    <property type="match status" value="1"/>
</dbReference>
<dbReference type="PaxDb" id="4565-Traes_2AS_D1511DC31.1"/>
<accession>A0A3B6ATE3</accession>
<evidence type="ECO:0000313" key="2">
    <source>
        <dbReference type="EnsemblPlants" id="TraesCS2A02G125700.1"/>
    </source>
</evidence>
<dbReference type="Proteomes" id="UP000019116">
    <property type="component" value="Chromosome 2A"/>
</dbReference>
<dbReference type="Gramene" id="TraesJUL2A03G00622760.1">
    <property type="protein sequence ID" value="TraesJUL2A03G00622760.1"/>
    <property type="gene ID" value="TraesJUL2A03G00622760"/>
</dbReference>
<dbReference type="OMA" id="KPFHERA"/>
<dbReference type="PANTHER" id="PTHR38377">
    <property type="entry name" value="THREONINE-TRNA LIGASE 2"/>
    <property type="match status" value="1"/>
</dbReference>
<dbReference type="Gramene" id="TraesARI2A03G00625500.1">
    <property type="protein sequence ID" value="TraesARI2A03G00625500.1"/>
    <property type="gene ID" value="TraesARI2A03G00625500"/>
</dbReference>
<name>A0A3B6ATE3_WHEAT</name>
<protein>
    <submittedName>
        <fullName evidence="2">Uncharacterized protein</fullName>
    </submittedName>
</protein>
<dbReference type="Gramene" id="TraesCAD_scaffold_111354_01G000100.1">
    <property type="protein sequence ID" value="TraesCAD_scaffold_111354_01G000100.1"/>
    <property type="gene ID" value="TraesCAD_scaffold_111354_01G000100"/>
</dbReference>
<dbReference type="Gramene" id="TraesWEE_scaffold_122713_01G000200.1">
    <property type="protein sequence ID" value="TraesWEE_scaffold_122713_01G000200.1"/>
    <property type="gene ID" value="TraesWEE_scaffold_122713_01G000200"/>
</dbReference>
<reference evidence="2" key="1">
    <citation type="submission" date="2018-08" db="EMBL/GenBank/DDBJ databases">
        <authorList>
            <person name="Rossello M."/>
        </authorList>
    </citation>
    <scope>NUCLEOTIDE SEQUENCE [LARGE SCALE GENOMIC DNA]</scope>
    <source>
        <strain evidence="2">cv. Chinese Spring</strain>
    </source>
</reference>
<dbReference type="Gramene" id="TraesLAC2A03G00622560.1">
    <property type="protein sequence ID" value="TraesLAC2A03G00622560.1"/>
    <property type="gene ID" value="TraesLAC2A03G00622560"/>
</dbReference>
<dbReference type="Gramene" id="TraesCLE_scaffold_013114_01G000800.1">
    <property type="protein sequence ID" value="TraesCLE_scaffold_013114_01G000800.1"/>
    <property type="gene ID" value="TraesCLE_scaffold_013114_01G000800"/>
</dbReference>
<keyword evidence="1" id="KW-0175">Coiled coil</keyword>
<dbReference type="SMR" id="A0A3B6ATE3"/>
<keyword evidence="3" id="KW-1185">Reference proteome</keyword>
<sequence>MAAGPAEALKSFEERASDAEARLAKLEALLLNKDGASEASSSAMRDLESKLDAATKECLAEKEQNRKLTVENEKLQYRVSHLIRTIKEAESR</sequence>
<dbReference type="EnsemblPlants" id="TraesCS2A02G125700.1">
    <property type="protein sequence ID" value="TraesCS2A02G125700.1"/>
    <property type="gene ID" value="TraesCS2A02G125700"/>
</dbReference>
<proteinExistence type="predicted"/>
<dbReference type="Gramene" id="TraesCS2A02G125700.1">
    <property type="protein sequence ID" value="TraesCS2A02G125700.1"/>
    <property type="gene ID" value="TraesCS2A02G125700"/>
</dbReference>
<dbReference type="Gramene" id="TraesSTA2A03G00617230.1">
    <property type="protein sequence ID" value="TraesSTA2A03G00617230.1"/>
    <property type="gene ID" value="TraesSTA2A03G00617230"/>
</dbReference>
<dbReference type="Gramene" id="TraesSYM2A03G00625020.1">
    <property type="protein sequence ID" value="TraesSYM2A03G00625020.1"/>
    <property type="gene ID" value="TraesSYM2A03G00625020"/>
</dbReference>
<dbReference type="Gramene" id="TraesNOR2A03G00626830.1">
    <property type="protein sequence ID" value="TraesNOR2A03G00626830.1"/>
    <property type="gene ID" value="TraesNOR2A03G00626830"/>
</dbReference>
<dbReference type="OrthoDB" id="2405052at2759"/>
<evidence type="ECO:0000313" key="3">
    <source>
        <dbReference type="Proteomes" id="UP000019116"/>
    </source>
</evidence>
<dbReference type="Gramene" id="TraesPARA_EIv1.0_0437090.1">
    <property type="protein sequence ID" value="TraesPARA_EIv1.0_0437090.1.CDS"/>
    <property type="gene ID" value="TraesPARA_EIv1.0_0437090"/>
</dbReference>
<reference evidence="2" key="2">
    <citation type="submission" date="2018-10" db="UniProtKB">
        <authorList>
            <consortium name="EnsemblPlants"/>
        </authorList>
    </citation>
    <scope>IDENTIFICATION</scope>
</reference>
<dbReference type="Gramene" id="TraesCS2A03G0258600.1">
    <property type="protein sequence ID" value="TraesCS2A03G0258600.1.CDS"/>
    <property type="gene ID" value="TraesCS2A03G0258600"/>
</dbReference>
<dbReference type="Gramene" id="TraesJAG2A03G00618000.1">
    <property type="protein sequence ID" value="TraesJAG2A03G00618000.1"/>
    <property type="gene ID" value="TraesJAG2A03G00618000"/>
</dbReference>
<feature type="coiled-coil region" evidence="1">
    <location>
        <begin position="9"/>
        <end position="92"/>
    </location>
</feature>
<organism evidence="2">
    <name type="scientific">Triticum aestivum</name>
    <name type="common">Wheat</name>
    <dbReference type="NCBI Taxonomy" id="4565"/>
    <lineage>
        <taxon>Eukaryota</taxon>
        <taxon>Viridiplantae</taxon>
        <taxon>Streptophyta</taxon>
        <taxon>Embryophyta</taxon>
        <taxon>Tracheophyta</taxon>
        <taxon>Spermatophyta</taxon>
        <taxon>Magnoliopsida</taxon>
        <taxon>Liliopsida</taxon>
        <taxon>Poales</taxon>
        <taxon>Poaceae</taxon>
        <taxon>BOP clade</taxon>
        <taxon>Pooideae</taxon>
        <taxon>Triticodae</taxon>
        <taxon>Triticeae</taxon>
        <taxon>Triticinae</taxon>
        <taxon>Triticum</taxon>
    </lineage>
</organism>